<dbReference type="InterPro" id="IPR056024">
    <property type="entry name" value="DUF7605"/>
</dbReference>
<evidence type="ECO:0000313" key="5">
    <source>
        <dbReference type="EMBL" id="KAK3903178.1"/>
    </source>
</evidence>
<evidence type="ECO:0000259" key="4">
    <source>
        <dbReference type="Pfam" id="PF24564"/>
    </source>
</evidence>
<reference evidence="5" key="1">
    <citation type="journal article" date="2023" name="Mol. Phylogenet. Evol.">
        <title>Genome-scale phylogeny and comparative genomics of the fungal order Sordariales.</title>
        <authorList>
            <person name="Hensen N."/>
            <person name="Bonometti L."/>
            <person name="Westerberg I."/>
            <person name="Brannstrom I.O."/>
            <person name="Guillou S."/>
            <person name="Cros-Aarteil S."/>
            <person name="Calhoun S."/>
            <person name="Haridas S."/>
            <person name="Kuo A."/>
            <person name="Mondo S."/>
            <person name="Pangilinan J."/>
            <person name="Riley R."/>
            <person name="LaButti K."/>
            <person name="Andreopoulos B."/>
            <person name="Lipzen A."/>
            <person name="Chen C."/>
            <person name="Yan M."/>
            <person name="Daum C."/>
            <person name="Ng V."/>
            <person name="Clum A."/>
            <person name="Steindorff A."/>
            <person name="Ohm R.A."/>
            <person name="Martin F."/>
            <person name="Silar P."/>
            <person name="Natvig D.O."/>
            <person name="Lalanne C."/>
            <person name="Gautier V."/>
            <person name="Ament-Velasquez S.L."/>
            <person name="Kruys A."/>
            <person name="Hutchinson M.I."/>
            <person name="Powell A.J."/>
            <person name="Barry K."/>
            <person name="Miller A.N."/>
            <person name="Grigoriev I.V."/>
            <person name="Debuchy R."/>
            <person name="Gladieux P."/>
            <person name="Hiltunen Thoren M."/>
            <person name="Johannesson H."/>
        </authorList>
    </citation>
    <scope>NUCLEOTIDE SEQUENCE</scope>
    <source>
        <strain evidence="5">CBS 103.79</strain>
    </source>
</reference>
<name>A0AAN6MMW5_9PEZI</name>
<feature type="compositionally biased region" description="Basic and acidic residues" evidence="2">
    <location>
        <begin position="154"/>
        <end position="166"/>
    </location>
</feature>
<dbReference type="PANTHER" id="PTHR36681">
    <property type="entry name" value="NUCLEAR GTPASE, GERMINAL CENTER-ASSOCIATED, TANDEM DUPLICATE 3"/>
    <property type="match status" value="1"/>
</dbReference>
<keyword evidence="6" id="KW-1185">Reference proteome</keyword>
<organism evidence="5 6">
    <name type="scientific">Staphylotrichum tortipilum</name>
    <dbReference type="NCBI Taxonomy" id="2831512"/>
    <lineage>
        <taxon>Eukaryota</taxon>
        <taxon>Fungi</taxon>
        <taxon>Dikarya</taxon>
        <taxon>Ascomycota</taxon>
        <taxon>Pezizomycotina</taxon>
        <taxon>Sordariomycetes</taxon>
        <taxon>Sordariomycetidae</taxon>
        <taxon>Sordariales</taxon>
        <taxon>Chaetomiaceae</taxon>
        <taxon>Staphylotrichum</taxon>
    </lineage>
</organism>
<evidence type="ECO:0000256" key="1">
    <source>
        <dbReference type="SAM" id="Coils"/>
    </source>
</evidence>
<dbReference type="PANTHER" id="PTHR36681:SF3">
    <property type="entry name" value="NUCLEAR GTPASE, GERMINAL CENTER-ASSOCIATED, TANDEM DUPLICATE 3"/>
    <property type="match status" value="1"/>
</dbReference>
<dbReference type="Pfam" id="PF00350">
    <property type="entry name" value="Dynamin_N"/>
    <property type="match status" value="1"/>
</dbReference>
<evidence type="ECO:0000259" key="3">
    <source>
        <dbReference type="Pfam" id="PF00350"/>
    </source>
</evidence>
<protein>
    <submittedName>
        <fullName evidence="5">Uncharacterized protein</fullName>
    </submittedName>
</protein>
<dbReference type="Proteomes" id="UP001303889">
    <property type="component" value="Unassembled WGS sequence"/>
</dbReference>
<comment type="caution">
    <text evidence="5">The sequence shown here is derived from an EMBL/GenBank/DDBJ whole genome shotgun (WGS) entry which is preliminary data.</text>
</comment>
<dbReference type="InterPro" id="IPR027417">
    <property type="entry name" value="P-loop_NTPase"/>
</dbReference>
<feature type="coiled-coil region" evidence="1">
    <location>
        <begin position="499"/>
        <end position="526"/>
    </location>
</feature>
<accession>A0AAN6MMW5</accession>
<dbReference type="Pfam" id="PF24564">
    <property type="entry name" value="DUF7605"/>
    <property type="match status" value="1"/>
</dbReference>
<dbReference type="Gene3D" id="3.40.50.300">
    <property type="entry name" value="P-loop containing nucleotide triphosphate hydrolases"/>
    <property type="match status" value="2"/>
</dbReference>
<gene>
    <name evidence="5" type="ORF">C8A05DRAFT_43557</name>
</gene>
<sequence>MARRRVLQPRGPSRNACSSRVPGSDTPIPSIEKDGPIDADDRSSARSPTPSISVDTPDNDDSSSEAPDPSFPNSSSPSPGQGDAGSIGDRLQDLRLTSPFWPGAFALDNLRAALPSAGTSSRSQTPLLLLPSASPGSSGGHRRRRSSSVNPEPYDVRQERPPQDRFHDPEFQQAFAHATSLMARLAGVLGSSTLHLEPDSTMKTLRDRADALAHFRCPPTRTVALVGDSGVGKSSLLNSLLDFRNLARTSNGGSACTCVVTEYRHHDRADFAVEVVLFTEAELTEQLRKMVQAYRHNFFYADQMSNEDRNHSADQATLACDTLKAMFADRFTTAFLENNRTRTVVETLMNWAMDLRPARYMQGNDVAESLEDCSNLLMRLTSDRGAAQGGPAAWPYIKKIRVFLNAYILSRGLVLVDLPGLRDLNSARRNITERYLLECDEIFAVCPIGRAMTDEGVKSVCDLARQTGLSNVSIICTKSDEIRVDEAQRDWEGAQARELRRLTVALATAEQDSANIRDELDDLRDLEDISEEDEILRGRLYEELERKNRDIERRKFERQRYMITTRNTLVQSNLRDLYRDTIPGGDLHVFCASNTLYWENRDLRPQHKAAPFLELSGIVTIRKHCMSLVSQRQLRIATQYLQGDIPGLLGDIELWVQTGAGTADAEKKRAVREALDRFGNSLREELVGNASPLSDLTGELTNVFREHVYQRRQIREWTEGAIQAGQVWSSRRLATYAAFCRQYGTHTTDAAGYHCWNEEAMGTINHDLADPWDRFQSNVNRQLDDATAFVSETLDRAISRNLANALQEFPEPIRPLWVALKSRKRILAGALEDLCASFSAELSKLRTDALSGLRTAYFGQSMEQAYWNANLKSGRGSWERKKAVINEALRDEQLFANMMRKLKRTFEELAAKLDTDALALVEEHLGSIDGTLDMVRSENVALESERDPEFRTRVGNEVDGLNEAMDPILAAVGHA</sequence>
<feature type="domain" description="DUF7605" evidence="4">
    <location>
        <begin position="713"/>
        <end position="895"/>
    </location>
</feature>
<feature type="compositionally biased region" description="Low complexity" evidence="2">
    <location>
        <begin position="126"/>
        <end position="136"/>
    </location>
</feature>
<proteinExistence type="predicted"/>
<evidence type="ECO:0000313" key="6">
    <source>
        <dbReference type="Proteomes" id="UP001303889"/>
    </source>
</evidence>
<feature type="compositionally biased region" description="Polar residues" evidence="2">
    <location>
        <begin position="45"/>
        <end position="56"/>
    </location>
</feature>
<feature type="region of interest" description="Disordered" evidence="2">
    <location>
        <begin position="116"/>
        <end position="166"/>
    </location>
</feature>
<feature type="compositionally biased region" description="Basic and acidic residues" evidence="2">
    <location>
        <begin position="31"/>
        <end position="44"/>
    </location>
</feature>
<reference evidence="5" key="2">
    <citation type="submission" date="2023-05" db="EMBL/GenBank/DDBJ databases">
        <authorList>
            <consortium name="Lawrence Berkeley National Laboratory"/>
            <person name="Steindorff A."/>
            <person name="Hensen N."/>
            <person name="Bonometti L."/>
            <person name="Westerberg I."/>
            <person name="Brannstrom I.O."/>
            <person name="Guillou S."/>
            <person name="Cros-Aarteil S."/>
            <person name="Calhoun S."/>
            <person name="Haridas S."/>
            <person name="Kuo A."/>
            <person name="Mondo S."/>
            <person name="Pangilinan J."/>
            <person name="Riley R."/>
            <person name="Labutti K."/>
            <person name="Andreopoulos B."/>
            <person name="Lipzen A."/>
            <person name="Chen C."/>
            <person name="Yanf M."/>
            <person name="Daum C."/>
            <person name="Ng V."/>
            <person name="Clum A."/>
            <person name="Ohm R."/>
            <person name="Martin F."/>
            <person name="Silar P."/>
            <person name="Natvig D."/>
            <person name="Lalanne C."/>
            <person name="Gautier V."/>
            <person name="Ament-Velasquez S.L."/>
            <person name="Kruys A."/>
            <person name="Hutchinson M.I."/>
            <person name="Powell A.J."/>
            <person name="Barry K."/>
            <person name="Miller A.N."/>
            <person name="Grigoriev I.V."/>
            <person name="Debuchy R."/>
            <person name="Gladieux P."/>
            <person name="Thoren M.H."/>
            <person name="Johannesson H."/>
        </authorList>
    </citation>
    <scope>NUCLEOTIDE SEQUENCE</scope>
    <source>
        <strain evidence="5">CBS 103.79</strain>
    </source>
</reference>
<dbReference type="SUPFAM" id="SSF52540">
    <property type="entry name" value="P-loop containing nucleoside triphosphate hydrolases"/>
    <property type="match status" value="1"/>
</dbReference>
<dbReference type="InterPro" id="IPR045063">
    <property type="entry name" value="Dynamin_N"/>
</dbReference>
<dbReference type="AlphaFoldDB" id="A0AAN6MMW5"/>
<feature type="compositionally biased region" description="Low complexity" evidence="2">
    <location>
        <begin position="67"/>
        <end position="79"/>
    </location>
</feature>
<feature type="region of interest" description="Disordered" evidence="2">
    <location>
        <begin position="1"/>
        <end position="88"/>
    </location>
</feature>
<keyword evidence="1" id="KW-0175">Coiled coil</keyword>
<evidence type="ECO:0000256" key="2">
    <source>
        <dbReference type="SAM" id="MobiDB-lite"/>
    </source>
</evidence>
<dbReference type="EMBL" id="MU855465">
    <property type="protein sequence ID" value="KAK3903178.1"/>
    <property type="molecule type" value="Genomic_DNA"/>
</dbReference>
<feature type="domain" description="Dynamin N-terminal" evidence="3">
    <location>
        <begin position="223"/>
        <end position="470"/>
    </location>
</feature>